<evidence type="ECO:0000313" key="5">
    <source>
        <dbReference type="Proteomes" id="UP000187283"/>
    </source>
</evidence>
<keyword evidence="1" id="KW-0378">Hydrolase</keyword>
<keyword evidence="4" id="KW-0012">Acyltransferase</keyword>
<dbReference type="PANTHER" id="PTHR46020">
    <property type="entry name" value="OSJNBB0059K02.9 PROTEIN"/>
    <property type="match status" value="1"/>
</dbReference>
<dbReference type="GO" id="GO:0016788">
    <property type="term" value="F:hydrolase activity, acting on ester bonds"/>
    <property type="evidence" value="ECO:0007669"/>
    <property type="project" value="InterPro"/>
</dbReference>
<dbReference type="CDD" id="cd01846">
    <property type="entry name" value="fatty_acyltransferase_like"/>
    <property type="match status" value="1"/>
</dbReference>
<dbReference type="EMBL" id="LSSN01002582">
    <property type="protein sequence ID" value="OMJ15706.1"/>
    <property type="molecule type" value="Genomic_DNA"/>
</dbReference>
<organism evidence="4 5">
    <name type="scientific">Smittium culicis</name>
    <dbReference type="NCBI Taxonomy" id="133412"/>
    <lineage>
        <taxon>Eukaryota</taxon>
        <taxon>Fungi</taxon>
        <taxon>Fungi incertae sedis</taxon>
        <taxon>Zoopagomycota</taxon>
        <taxon>Kickxellomycotina</taxon>
        <taxon>Harpellomycetes</taxon>
        <taxon>Harpellales</taxon>
        <taxon>Legeriomycetaceae</taxon>
        <taxon>Smittium</taxon>
    </lineage>
</organism>
<dbReference type="InterPro" id="IPR036514">
    <property type="entry name" value="SGNH_hydro_sf"/>
</dbReference>
<feature type="signal peptide" evidence="3">
    <location>
        <begin position="1"/>
        <end position="24"/>
    </location>
</feature>
<evidence type="ECO:0000256" key="1">
    <source>
        <dbReference type="ARBA" id="ARBA00022801"/>
    </source>
</evidence>
<accession>A0A1R1XM68</accession>
<gene>
    <name evidence="4" type="ORF">AYI70_g7083</name>
</gene>
<dbReference type="AlphaFoldDB" id="A0A1R1XM68"/>
<evidence type="ECO:0000256" key="2">
    <source>
        <dbReference type="ARBA" id="ARBA00023098"/>
    </source>
</evidence>
<name>A0A1R1XM68_9FUNG</name>
<dbReference type="STRING" id="133412.A0A1R1XM68"/>
<dbReference type="GO" id="GO:0016746">
    <property type="term" value="F:acyltransferase activity"/>
    <property type="evidence" value="ECO:0007669"/>
    <property type="project" value="UniProtKB-KW"/>
</dbReference>
<protein>
    <submittedName>
        <fullName evidence="4">Phosphatidylcholine-sterol acyltransferase</fullName>
    </submittedName>
</protein>
<evidence type="ECO:0000313" key="4">
    <source>
        <dbReference type="EMBL" id="OMJ15706.1"/>
    </source>
</evidence>
<reference evidence="4 5" key="1">
    <citation type="submission" date="2017-01" db="EMBL/GenBank/DDBJ databases">
        <authorList>
            <person name="Mah S.A."/>
            <person name="Swanson W.J."/>
            <person name="Moy G.W."/>
            <person name="Vacquier V.D."/>
        </authorList>
    </citation>
    <scope>NUCLEOTIDE SEQUENCE [LARGE SCALE GENOMIC DNA]</scope>
    <source>
        <strain evidence="4 5">GSMNP</strain>
    </source>
</reference>
<dbReference type="Proteomes" id="UP000187283">
    <property type="component" value="Unassembled WGS sequence"/>
</dbReference>
<dbReference type="SUPFAM" id="SSF52266">
    <property type="entry name" value="SGNH hydrolase"/>
    <property type="match status" value="1"/>
</dbReference>
<keyword evidence="2" id="KW-0443">Lipid metabolism</keyword>
<keyword evidence="5" id="KW-1185">Reference proteome</keyword>
<evidence type="ECO:0000256" key="3">
    <source>
        <dbReference type="SAM" id="SignalP"/>
    </source>
</evidence>
<dbReference type="Pfam" id="PF00657">
    <property type="entry name" value="Lipase_GDSL"/>
    <property type="match status" value="1"/>
</dbReference>
<keyword evidence="3" id="KW-0732">Signal</keyword>
<dbReference type="GO" id="GO:0006629">
    <property type="term" value="P:lipid metabolic process"/>
    <property type="evidence" value="ECO:0007669"/>
    <property type="project" value="UniProtKB-KW"/>
</dbReference>
<feature type="chain" id="PRO_5012638957" evidence="3">
    <location>
        <begin position="25"/>
        <end position="400"/>
    </location>
</feature>
<dbReference type="InterPro" id="IPR001087">
    <property type="entry name" value="GDSL"/>
</dbReference>
<keyword evidence="4" id="KW-0808">Transferase</keyword>
<comment type="caution">
    <text evidence="4">The sequence shown here is derived from an EMBL/GenBank/DDBJ whole genome shotgun (WGS) entry which is preliminary data.</text>
</comment>
<sequence length="400" mass="43829">MFPSTRASYLASLFLSSLALSANASKLVVFGNSLSDVWNKINFVDSHFAVPYFFGRYASGPVWNEYLTHFNNYTLINYAVGGALSNNTFINDIVGTNITLPSAMDQISMFQDVFSPLYTNKTDLKSDIAVVEIGGNDIFYSSALVLNNTVNPETFAKNMVDNIMSSANKLVDFGYVNIIVAQIPNLATSPFSKSLTVQQRDFLSALVVYANKLIAEKVASLDTTLQNSSGWAKVLELFDLFQLIVDESDITKALNITVLDKECYVTNEAEDKLLSSCDNPDNHLYIDLYHPETRPHSLIGALASEMLGNSSFSLNKESTLYLISKYNISDFGYSKNALFTSTSNSTGFLNIKEFNITSSKSNAKSIASGTNPSSKISGSSMKLKPVTFGLVAFVFSLVLL</sequence>
<dbReference type="Gene3D" id="3.40.50.1110">
    <property type="entry name" value="SGNH hydrolase"/>
    <property type="match status" value="1"/>
</dbReference>
<proteinExistence type="predicted"/>
<dbReference type="OrthoDB" id="1600564at2759"/>
<dbReference type="PANTHER" id="PTHR46020:SF4">
    <property type="entry name" value="OS04G0650200 PROTEIN"/>
    <property type="match status" value="1"/>
</dbReference>